<feature type="domain" description="VHS" evidence="7">
    <location>
        <begin position="466"/>
        <end position="599"/>
    </location>
</feature>
<name>A0ABQ9FR39_TEGGR</name>
<evidence type="ECO:0000256" key="3">
    <source>
        <dbReference type="ARBA" id="ARBA00022946"/>
    </source>
</evidence>
<dbReference type="InterPro" id="IPR023335">
    <property type="entry name" value="ATP12_ortho_dom_sf"/>
</dbReference>
<gene>
    <name evidence="8" type="ORF">KUTeg_003717</name>
</gene>
<evidence type="ECO:0000256" key="1">
    <source>
        <dbReference type="ARBA" id="ARBA00004173"/>
    </source>
</evidence>
<evidence type="ECO:0000256" key="6">
    <source>
        <dbReference type="SAM" id="MobiDB-lite"/>
    </source>
</evidence>
<proteinExistence type="inferred from homology"/>
<dbReference type="InterPro" id="IPR011419">
    <property type="entry name" value="ATP12_ATP_synth-F1-assembly"/>
</dbReference>
<comment type="caution">
    <text evidence="8">The sequence shown here is derived from an EMBL/GenBank/DDBJ whole genome shotgun (WGS) entry which is preliminary data.</text>
</comment>
<comment type="subcellular location">
    <subcellularLocation>
        <location evidence="1">Mitochondrion</location>
    </subcellularLocation>
</comment>
<dbReference type="InterPro" id="IPR038425">
    <property type="entry name" value="GAT_sf"/>
</dbReference>
<dbReference type="Gene3D" id="1.10.3580.10">
    <property type="entry name" value="ATP12 ATPase"/>
    <property type="match status" value="1"/>
</dbReference>
<keyword evidence="4" id="KW-0496">Mitochondrion</keyword>
<evidence type="ECO:0000313" key="9">
    <source>
        <dbReference type="Proteomes" id="UP001217089"/>
    </source>
</evidence>
<dbReference type="Gene3D" id="3.30.2180.10">
    <property type="entry name" value="ATP12-like"/>
    <property type="match status" value="1"/>
</dbReference>
<dbReference type="InterPro" id="IPR042272">
    <property type="entry name" value="ATP12_ATP_synth-F1-assembly_N"/>
</dbReference>
<evidence type="ECO:0000256" key="4">
    <source>
        <dbReference type="ARBA" id="ARBA00023128"/>
    </source>
</evidence>
<dbReference type="Gene3D" id="1.25.40.90">
    <property type="match status" value="1"/>
</dbReference>
<dbReference type="PANTHER" id="PTHR13856">
    <property type="entry name" value="VHS DOMAIN CONTAINING PROTEIN FAMILY"/>
    <property type="match status" value="1"/>
</dbReference>
<dbReference type="SMART" id="SM00288">
    <property type="entry name" value="VHS"/>
    <property type="match status" value="1"/>
</dbReference>
<evidence type="ECO:0000313" key="8">
    <source>
        <dbReference type="EMBL" id="KAJ8318626.1"/>
    </source>
</evidence>
<dbReference type="Proteomes" id="UP001217089">
    <property type="component" value="Unassembled WGS sequence"/>
</dbReference>
<dbReference type="Gene3D" id="1.20.58.160">
    <property type="match status" value="1"/>
</dbReference>
<dbReference type="PANTHER" id="PTHR13856:SF137">
    <property type="entry name" value="GH05942P"/>
    <property type="match status" value="1"/>
</dbReference>
<dbReference type="SUPFAM" id="SSF48464">
    <property type="entry name" value="ENTH/VHS domain"/>
    <property type="match status" value="1"/>
</dbReference>
<sequence>MAAPIGCRIWFLSRAGNRLRIPNRFSKVDFKKFSTTCRCKYPTDLRKFYKTATISQSEGWFEVNLDSRKLRTPLGNLFRVPNEALALAVATEWNAQDKVIKRHNMHLTSLCNTALDNPVQKTRDDLVRSILHFLETDTICINLGFHRLNYRLNEPKELVQLQEEKWETLIQWFRKRYEVHVESTTSLASPDIPMSTINKLETHLLTYGDWALFGFNYGTEVVKSLIIMIGLVDKYLSVEEAVDLSRLEQDFQIQQWGNVEWYHDIDRYELRARVAAAALFVNWCSESVSIKRKTTLWQVTNNVLALSQNFIGRNVSKLPYTNYMVLSHANVNWQNFIPFAIQNTFFTDSVHTDTDIFIVDLILMLCNIKNLPSHCKKSNLSDKTSPKSIPSALAIFPASSFGPCSSTAFFSMSSSMTAEICHKLLSINRKDGGSDVIQYLQPAVMASLFGHGNPLATPVGQLIERGTDGSQASENWGMYMEVCDIINETDEGPKDAIRAIKKRLSQNVGKNHTAILYTLTCLETCVKNCGKRFHIQVASKDFLGDLIKIIGPKYDPPQAVQEKVLSLIQTWADAFRGVPELKEVEKCYQDLKSKGIEFPMTDLDHMAPIHTPARSLPETENPPPTTTPNRSMSGRSVRAPQGGSVIQQPPAPVMPQQSGPINPSSEQIGKLHSELDVVQGNIRVMGEMLTELNPSSIDQSDLELN</sequence>
<dbReference type="SUPFAM" id="SSF160909">
    <property type="entry name" value="ATP12-like"/>
    <property type="match status" value="1"/>
</dbReference>
<dbReference type="InterPro" id="IPR008942">
    <property type="entry name" value="ENTH_VHS"/>
</dbReference>
<protein>
    <recommendedName>
        <fullName evidence="7">VHS domain-containing protein</fullName>
    </recommendedName>
</protein>
<keyword evidence="9" id="KW-1185">Reference proteome</keyword>
<keyword evidence="5" id="KW-0143">Chaperone</keyword>
<dbReference type="EMBL" id="JARBDR010000214">
    <property type="protein sequence ID" value="KAJ8318626.1"/>
    <property type="molecule type" value="Genomic_DNA"/>
</dbReference>
<reference evidence="8 9" key="1">
    <citation type="submission" date="2022-12" db="EMBL/GenBank/DDBJ databases">
        <title>Chromosome-level genome of Tegillarca granosa.</title>
        <authorList>
            <person name="Kim J."/>
        </authorList>
    </citation>
    <scope>NUCLEOTIDE SEQUENCE [LARGE SCALE GENOMIC DNA]</scope>
    <source>
        <strain evidence="8">Teg-2019</strain>
        <tissue evidence="8">Adductor muscle</tissue>
    </source>
</reference>
<evidence type="ECO:0000256" key="2">
    <source>
        <dbReference type="ARBA" id="ARBA00008231"/>
    </source>
</evidence>
<evidence type="ECO:0000259" key="7">
    <source>
        <dbReference type="PROSITE" id="PS50179"/>
    </source>
</evidence>
<dbReference type="PROSITE" id="PS50179">
    <property type="entry name" value="VHS"/>
    <property type="match status" value="1"/>
</dbReference>
<accession>A0ABQ9FR39</accession>
<organism evidence="8 9">
    <name type="scientific">Tegillarca granosa</name>
    <name type="common">Malaysian cockle</name>
    <name type="synonym">Anadara granosa</name>
    <dbReference type="NCBI Taxonomy" id="220873"/>
    <lineage>
        <taxon>Eukaryota</taxon>
        <taxon>Metazoa</taxon>
        <taxon>Spiralia</taxon>
        <taxon>Lophotrochozoa</taxon>
        <taxon>Mollusca</taxon>
        <taxon>Bivalvia</taxon>
        <taxon>Autobranchia</taxon>
        <taxon>Pteriomorphia</taxon>
        <taxon>Arcoida</taxon>
        <taxon>Arcoidea</taxon>
        <taxon>Arcidae</taxon>
        <taxon>Tegillarca</taxon>
    </lineage>
</organism>
<dbReference type="SUPFAM" id="SSF89009">
    <property type="entry name" value="GAT-like domain"/>
    <property type="match status" value="1"/>
</dbReference>
<dbReference type="CDD" id="cd03565">
    <property type="entry name" value="VHS_Tom1_like"/>
    <property type="match status" value="1"/>
</dbReference>
<dbReference type="InterPro" id="IPR002014">
    <property type="entry name" value="VHS_dom"/>
</dbReference>
<keyword evidence="3" id="KW-0809">Transit peptide</keyword>
<comment type="similarity">
    <text evidence="2">Belongs to the ATP12 family.</text>
</comment>
<feature type="compositionally biased region" description="Polar residues" evidence="6">
    <location>
        <begin position="655"/>
        <end position="667"/>
    </location>
</feature>
<feature type="region of interest" description="Disordered" evidence="6">
    <location>
        <begin position="612"/>
        <end position="667"/>
    </location>
</feature>
<dbReference type="Pfam" id="PF07542">
    <property type="entry name" value="ATP12"/>
    <property type="match status" value="1"/>
</dbReference>
<evidence type="ECO:0000256" key="5">
    <source>
        <dbReference type="ARBA" id="ARBA00023186"/>
    </source>
</evidence>
<dbReference type="Pfam" id="PF00790">
    <property type="entry name" value="VHS"/>
    <property type="match status" value="1"/>
</dbReference>